<feature type="region of interest" description="Disordered" evidence="3">
    <location>
        <begin position="497"/>
        <end position="526"/>
    </location>
</feature>
<dbReference type="PANTHER" id="PTHR42648">
    <property type="entry name" value="TRANSPOSASE, PUTATIVE-RELATED"/>
    <property type="match status" value="1"/>
</dbReference>
<dbReference type="Proteomes" id="UP001151760">
    <property type="component" value="Unassembled WGS sequence"/>
</dbReference>
<reference evidence="5" key="2">
    <citation type="submission" date="2022-01" db="EMBL/GenBank/DDBJ databases">
        <authorList>
            <person name="Yamashiro T."/>
            <person name="Shiraishi A."/>
            <person name="Satake H."/>
            <person name="Nakayama K."/>
        </authorList>
    </citation>
    <scope>NUCLEOTIDE SEQUENCE</scope>
</reference>
<evidence type="ECO:0000313" key="6">
    <source>
        <dbReference type="Proteomes" id="UP001151760"/>
    </source>
</evidence>
<sequence length="683" mass="78146">MQENKLKRLFKIRKIEKAWSRQKSYADKRNIPLDFKKLETGCYLRYLHGREWYDLLPQELSCVHDTFHVSNLKKCLVEPDVQVPLDEIEIDENLRFVKEPIEIVERDVKKLKRRIIIIVKVRWNSRQGAEYTWEREDQFRKKYPNLFSEPVPSSGCLRIPSDACDAFSVVFGLSITLGPKHPIVTIPLRSPILGVLHPPEKCWEKVGYPLWHSKFKGSQVKHNKNGSVQNRNQSTNRTVTHVEKILEDWIYDTGVSDHMTLVHESVFDPYSLKIKPQIKLPNGDTSVISHVGKVHANRWSVQFVSTQFEKQVKVVRSNNALEFVKGQCGPYLSSQGIVHQTSCVDRPQQNGRVERKHMHILDTARALRFHSKLLLKFWGDCVTTATYLINMLPSSVIGNVTPYEVLLKKKPTYKHLRVFGCLALVCNPSRTADKFDPRGVPWVFLGYPSNQKGFVSPIPTTFHCHYKSTTECDEFSLFNTPSTVVNSHNQTTLIAEPELTQPSQSHNEASTSQSSNDVPSRKSTRTTTLPHKLKDYVLTQQDPVNFRQAIADPKWCKAMDVELQALEKNGTWELTHLPPGKKAIGSHWIYKTKLKADGTEDKKKTRIVVQGNRQKHGVDYKETFTHVAKMVTLRSLLAVAALKGWFTCQIDVSNAFLHGDLFEEVYMRLPQGYAGRGKKVTAG</sequence>
<dbReference type="InterPro" id="IPR057670">
    <property type="entry name" value="SH3_retrovirus"/>
</dbReference>
<dbReference type="InterPro" id="IPR012337">
    <property type="entry name" value="RNaseH-like_sf"/>
</dbReference>
<feature type="domain" description="Integrase catalytic" evidence="4">
    <location>
        <begin position="239"/>
        <end position="410"/>
    </location>
</feature>
<dbReference type="Pfam" id="PF07727">
    <property type="entry name" value="RVT_2"/>
    <property type="match status" value="1"/>
</dbReference>
<proteinExistence type="predicted"/>
<dbReference type="InterPro" id="IPR036397">
    <property type="entry name" value="RNaseH_sf"/>
</dbReference>
<keyword evidence="2" id="KW-0378">Hydrolase</keyword>
<name>A0ABQ5AQI8_9ASTR</name>
<evidence type="ECO:0000313" key="5">
    <source>
        <dbReference type="EMBL" id="GJT04945.1"/>
    </source>
</evidence>
<keyword evidence="6" id="KW-1185">Reference proteome</keyword>
<gene>
    <name evidence="5" type="ORF">Tco_0839407</name>
</gene>
<evidence type="ECO:0000256" key="1">
    <source>
        <dbReference type="ARBA" id="ARBA00022723"/>
    </source>
</evidence>
<evidence type="ECO:0000259" key="4">
    <source>
        <dbReference type="PROSITE" id="PS50994"/>
    </source>
</evidence>
<evidence type="ECO:0000256" key="3">
    <source>
        <dbReference type="SAM" id="MobiDB-lite"/>
    </source>
</evidence>
<evidence type="ECO:0000256" key="2">
    <source>
        <dbReference type="ARBA" id="ARBA00022801"/>
    </source>
</evidence>
<comment type="caution">
    <text evidence="5">The sequence shown here is derived from an EMBL/GenBank/DDBJ whole genome shotgun (WGS) entry which is preliminary data.</text>
</comment>
<protein>
    <submittedName>
        <fullName evidence="5">Cysteine-rich receptor-like protein kinase 8</fullName>
    </submittedName>
</protein>
<dbReference type="PANTHER" id="PTHR42648:SF31">
    <property type="entry name" value="RNA-DIRECTED DNA POLYMERASE"/>
    <property type="match status" value="1"/>
</dbReference>
<accession>A0ABQ5AQI8</accession>
<dbReference type="InterPro" id="IPR039537">
    <property type="entry name" value="Retrotran_Ty1/copia-like"/>
</dbReference>
<dbReference type="EMBL" id="BQNB010012547">
    <property type="protein sequence ID" value="GJT04945.1"/>
    <property type="molecule type" value="Genomic_DNA"/>
</dbReference>
<dbReference type="Gene3D" id="3.30.420.10">
    <property type="entry name" value="Ribonuclease H-like superfamily/Ribonuclease H"/>
    <property type="match status" value="1"/>
</dbReference>
<dbReference type="PROSITE" id="PS50994">
    <property type="entry name" value="INTEGRASE"/>
    <property type="match status" value="1"/>
</dbReference>
<dbReference type="InterPro" id="IPR001584">
    <property type="entry name" value="Integrase_cat-core"/>
</dbReference>
<dbReference type="InterPro" id="IPR013103">
    <property type="entry name" value="RVT_2"/>
</dbReference>
<feature type="compositionally biased region" description="Polar residues" evidence="3">
    <location>
        <begin position="500"/>
        <end position="518"/>
    </location>
</feature>
<organism evidence="5 6">
    <name type="scientific">Tanacetum coccineum</name>
    <dbReference type="NCBI Taxonomy" id="301880"/>
    <lineage>
        <taxon>Eukaryota</taxon>
        <taxon>Viridiplantae</taxon>
        <taxon>Streptophyta</taxon>
        <taxon>Embryophyta</taxon>
        <taxon>Tracheophyta</taxon>
        <taxon>Spermatophyta</taxon>
        <taxon>Magnoliopsida</taxon>
        <taxon>eudicotyledons</taxon>
        <taxon>Gunneridae</taxon>
        <taxon>Pentapetalae</taxon>
        <taxon>asterids</taxon>
        <taxon>campanulids</taxon>
        <taxon>Asterales</taxon>
        <taxon>Asteraceae</taxon>
        <taxon>Asteroideae</taxon>
        <taxon>Anthemideae</taxon>
        <taxon>Anthemidinae</taxon>
        <taxon>Tanacetum</taxon>
    </lineage>
</organism>
<reference evidence="5" key="1">
    <citation type="journal article" date="2022" name="Int. J. Mol. Sci.">
        <title>Draft Genome of Tanacetum Coccineum: Genomic Comparison of Closely Related Tanacetum-Family Plants.</title>
        <authorList>
            <person name="Yamashiro T."/>
            <person name="Shiraishi A."/>
            <person name="Nakayama K."/>
            <person name="Satake H."/>
        </authorList>
    </citation>
    <scope>NUCLEOTIDE SEQUENCE</scope>
</reference>
<keyword evidence="1" id="KW-0479">Metal-binding</keyword>
<dbReference type="Pfam" id="PF25597">
    <property type="entry name" value="SH3_retrovirus"/>
    <property type="match status" value="1"/>
</dbReference>
<dbReference type="SUPFAM" id="SSF53098">
    <property type="entry name" value="Ribonuclease H-like"/>
    <property type="match status" value="1"/>
</dbReference>